<dbReference type="STRING" id="1798705.A2563_00495"/>
<dbReference type="InterPro" id="IPR011604">
    <property type="entry name" value="PDDEXK-like_dom_sf"/>
</dbReference>
<comment type="caution">
    <text evidence="2">The sequence shown here is derived from an EMBL/GenBank/DDBJ whole genome shotgun (WGS) entry which is preliminary data.</text>
</comment>
<reference evidence="2 3" key="1">
    <citation type="journal article" date="2016" name="Nat. Commun.">
        <title>Thousands of microbial genomes shed light on interconnected biogeochemical processes in an aquifer system.</title>
        <authorList>
            <person name="Anantharaman K."/>
            <person name="Brown C.T."/>
            <person name="Hug L.A."/>
            <person name="Sharon I."/>
            <person name="Castelle C.J."/>
            <person name="Probst A.J."/>
            <person name="Thomas B.C."/>
            <person name="Singh A."/>
            <person name="Wilkins M.J."/>
            <person name="Karaoz U."/>
            <person name="Brodie E.L."/>
            <person name="Williams K.H."/>
            <person name="Hubbard S.S."/>
            <person name="Banfield J.F."/>
        </authorList>
    </citation>
    <scope>NUCLEOTIDE SEQUENCE [LARGE SCALE GENOMIC DNA]</scope>
</reference>
<feature type="domain" description="PD-(D/E)XK endonuclease-like" evidence="1">
    <location>
        <begin position="10"/>
        <end position="250"/>
    </location>
</feature>
<evidence type="ECO:0000259" key="1">
    <source>
        <dbReference type="Pfam" id="PF12705"/>
    </source>
</evidence>
<gene>
    <name evidence="2" type="ORF">A2563_00495</name>
</gene>
<dbReference type="Proteomes" id="UP000176634">
    <property type="component" value="Unassembled WGS sequence"/>
</dbReference>
<dbReference type="AlphaFoldDB" id="A0A1F6P787"/>
<name>A0A1F6P787_9BACT</name>
<protein>
    <recommendedName>
        <fullName evidence="1">PD-(D/E)XK endonuclease-like domain-containing protein</fullName>
    </recommendedName>
</protein>
<accession>A0A1F6P787</accession>
<dbReference type="InterPro" id="IPR038726">
    <property type="entry name" value="PDDEXK_AddAB-type"/>
</dbReference>
<proteinExistence type="predicted"/>
<dbReference type="Pfam" id="PF12705">
    <property type="entry name" value="PDDEXK_1"/>
    <property type="match status" value="1"/>
</dbReference>
<dbReference type="Gene3D" id="3.90.320.10">
    <property type="match status" value="1"/>
</dbReference>
<dbReference type="EMBL" id="MFRA01000008">
    <property type="protein sequence ID" value="OGH92057.1"/>
    <property type="molecule type" value="Genomic_DNA"/>
</dbReference>
<evidence type="ECO:0000313" key="2">
    <source>
        <dbReference type="EMBL" id="OGH92057.1"/>
    </source>
</evidence>
<evidence type="ECO:0000313" key="3">
    <source>
        <dbReference type="Proteomes" id="UP000176634"/>
    </source>
</evidence>
<sequence length="288" mass="33132">MPDKFTATWVSHTSISDFLRCPRAYYLKNVYRDPVSKHKIKLMGPALALGSAVHEVLEALSVLPKHSRFSESLMDKFEKSWTKFTGKKGGFTSDETEYKYKTRGQEMIRRVMNNPGPISGLAVKIQMDLPQFWLSEEDNIILCGKVDWLEYLPESDSVHIIDFKTGRSEEDPESLQLPIYRLLVERCQKRQASRASYWYLDSSDELTPKELPDLETAYKKILDAARQVKLARQLQRFKCPEGDKGCQSCRGMEAVVNKQAEFVGNDEYNADVYILSKQEQENRDGLIL</sequence>
<organism evidence="2 3">
    <name type="scientific">Candidatus Magasanikbacteria bacterium RIFOXYD1_FULL_40_23</name>
    <dbReference type="NCBI Taxonomy" id="1798705"/>
    <lineage>
        <taxon>Bacteria</taxon>
        <taxon>Candidatus Magasanikiibacteriota</taxon>
    </lineage>
</organism>